<comment type="similarity">
    <text evidence="9">Belongs to the class I-like SAM-binding methyltransferase superfamily. Trm1 family.</text>
</comment>
<dbReference type="Gene3D" id="3.40.50.150">
    <property type="entry name" value="Vaccinia Virus protein VP39"/>
    <property type="match status" value="1"/>
</dbReference>
<dbReference type="PANTHER" id="PTHR10631:SF3">
    <property type="entry name" value="TRNA (GUANINE(26)-N(2))-DIMETHYLTRANSFERASE"/>
    <property type="match status" value="1"/>
</dbReference>
<keyword evidence="1 9" id="KW-0820">tRNA-binding</keyword>
<evidence type="ECO:0000256" key="8">
    <source>
        <dbReference type="ARBA" id="ARBA00051897"/>
    </source>
</evidence>
<keyword evidence="2 9" id="KW-0489">Methyltransferase</keyword>
<dbReference type="PANTHER" id="PTHR10631">
    <property type="entry name" value="N 2 ,N 2 -DIMETHYLGUANOSINE TRNA METHYLTRANSFERASE"/>
    <property type="match status" value="1"/>
</dbReference>
<feature type="region of interest" description="Disordered" evidence="10">
    <location>
        <begin position="60"/>
        <end position="79"/>
    </location>
</feature>
<gene>
    <name evidence="11" type="ORF">OT_ostta03g04970</name>
</gene>
<organism evidence="11 12">
    <name type="scientific">Ostreococcus tauri</name>
    <name type="common">Marine green alga</name>
    <dbReference type="NCBI Taxonomy" id="70448"/>
    <lineage>
        <taxon>Eukaryota</taxon>
        <taxon>Viridiplantae</taxon>
        <taxon>Chlorophyta</taxon>
        <taxon>Mamiellophyceae</taxon>
        <taxon>Mamiellales</taxon>
        <taxon>Bathycoccaceae</taxon>
        <taxon>Ostreococcus</taxon>
    </lineage>
</organism>
<keyword evidence="5 9" id="KW-0819">tRNA processing</keyword>
<dbReference type="SUPFAM" id="SSF53335">
    <property type="entry name" value="S-adenosyl-L-methionine-dependent methyltransferases"/>
    <property type="match status" value="1"/>
</dbReference>
<keyword evidence="4 9" id="KW-0949">S-adenosyl-L-methionine</keyword>
<dbReference type="RefSeq" id="XP_022838615.1">
    <property type="nucleotide sequence ID" value="XM_022984895.1"/>
</dbReference>
<evidence type="ECO:0000313" key="12">
    <source>
        <dbReference type="Proteomes" id="UP000009170"/>
    </source>
</evidence>
<protein>
    <recommendedName>
        <fullName evidence="7">tRNA (guanine(26)-N(2))-dimethyltransferase</fullName>
        <ecNumber evidence="7">2.1.1.216</ecNumber>
    </recommendedName>
</protein>
<evidence type="ECO:0000313" key="11">
    <source>
        <dbReference type="EMBL" id="CEF97305.1"/>
    </source>
</evidence>
<evidence type="ECO:0000256" key="5">
    <source>
        <dbReference type="ARBA" id="ARBA00022694"/>
    </source>
</evidence>
<accession>A0A090LZ80</accession>
<dbReference type="InterPro" id="IPR029063">
    <property type="entry name" value="SAM-dependent_MTases_sf"/>
</dbReference>
<dbReference type="EC" id="2.1.1.216" evidence="7"/>
<comment type="catalytic activity">
    <reaction evidence="8">
        <text>guanosine(26) in tRNA + 2 S-adenosyl-L-methionine = N(2)-dimethylguanosine(26) in tRNA + 2 S-adenosyl-L-homocysteine + 2 H(+)</text>
        <dbReference type="Rhea" id="RHEA:43140"/>
        <dbReference type="Rhea" id="RHEA-COMP:10359"/>
        <dbReference type="Rhea" id="RHEA-COMP:10360"/>
        <dbReference type="ChEBI" id="CHEBI:15378"/>
        <dbReference type="ChEBI" id="CHEBI:57856"/>
        <dbReference type="ChEBI" id="CHEBI:59789"/>
        <dbReference type="ChEBI" id="CHEBI:74269"/>
        <dbReference type="ChEBI" id="CHEBI:74513"/>
        <dbReference type="EC" id="2.1.1.216"/>
    </reaction>
</comment>
<comment type="caution">
    <text evidence="11">The sequence shown here is derived from an EMBL/GenBank/DDBJ whole genome shotgun (WGS) entry which is preliminary data.</text>
</comment>
<dbReference type="GO" id="GO:0000049">
    <property type="term" value="F:tRNA binding"/>
    <property type="evidence" value="ECO:0007669"/>
    <property type="project" value="UniProtKB-UniRule"/>
</dbReference>
<dbReference type="GeneID" id="9832787"/>
<keyword evidence="12" id="KW-1185">Reference proteome</keyword>
<evidence type="ECO:0000256" key="2">
    <source>
        <dbReference type="ARBA" id="ARBA00022603"/>
    </source>
</evidence>
<dbReference type="InterPro" id="IPR002905">
    <property type="entry name" value="Trm1"/>
</dbReference>
<evidence type="ECO:0000256" key="1">
    <source>
        <dbReference type="ARBA" id="ARBA00022555"/>
    </source>
</evidence>
<evidence type="ECO:0000256" key="7">
    <source>
        <dbReference type="ARBA" id="ARBA00039099"/>
    </source>
</evidence>
<dbReference type="EMBL" id="CAID01000003">
    <property type="protein sequence ID" value="CEF97305.1"/>
    <property type="molecule type" value="Genomic_DNA"/>
</dbReference>
<dbReference type="STRING" id="70448.A0A090LZ80"/>
<evidence type="ECO:0000256" key="6">
    <source>
        <dbReference type="ARBA" id="ARBA00022884"/>
    </source>
</evidence>
<dbReference type="PROSITE" id="PS51626">
    <property type="entry name" value="SAM_MT_TRM1"/>
    <property type="match status" value="1"/>
</dbReference>
<dbReference type="GO" id="GO:0002940">
    <property type="term" value="P:tRNA N2-guanine methylation"/>
    <property type="evidence" value="ECO:0007669"/>
    <property type="project" value="TreeGrafter"/>
</dbReference>
<reference evidence="11 12" key="2">
    <citation type="journal article" date="2014" name="BMC Genomics">
        <title>An improved genome of the model marine alga Ostreococcus tauri unfolds by assessing Illumina de novo assemblies.</title>
        <authorList>
            <person name="Blanc-Mathieu R."/>
            <person name="Verhelst B."/>
            <person name="Derelle E."/>
            <person name="Rombauts S."/>
            <person name="Bouget F.Y."/>
            <person name="Carre I."/>
            <person name="Chateau A."/>
            <person name="Eyre-Walker A."/>
            <person name="Grimsley N."/>
            <person name="Moreau H."/>
            <person name="Piegu B."/>
            <person name="Rivals E."/>
            <person name="Schackwitz W."/>
            <person name="Van de Peer Y."/>
            <person name="Piganeau G."/>
        </authorList>
    </citation>
    <scope>NUCLEOTIDE SEQUENCE [LARGE SCALE GENOMIC DNA]</scope>
    <source>
        <strain evidence="12">OTTH 0595 / CCAP 157/2 / RCC745</strain>
    </source>
</reference>
<dbReference type="GO" id="GO:0160104">
    <property type="term" value="F:tRNA (guanine(26)-N2)-dimethyltransferase activity"/>
    <property type="evidence" value="ECO:0007669"/>
    <property type="project" value="UniProtKB-EC"/>
</dbReference>
<dbReference type="Proteomes" id="UP000009170">
    <property type="component" value="Unassembled WGS sequence"/>
</dbReference>
<keyword evidence="3 9" id="KW-0808">Transferase</keyword>
<evidence type="ECO:0000256" key="10">
    <source>
        <dbReference type="SAM" id="MobiDB-lite"/>
    </source>
</evidence>
<dbReference type="AlphaFoldDB" id="A0A090LZ80"/>
<dbReference type="OrthoDB" id="6349953at2759"/>
<dbReference type="KEGG" id="ota:OT_ostta03g04970"/>
<dbReference type="GO" id="GO:0005634">
    <property type="term" value="C:nucleus"/>
    <property type="evidence" value="ECO:0007669"/>
    <property type="project" value="TreeGrafter"/>
</dbReference>
<reference evidence="12" key="1">
    <citation type="journal article" date="2006" name="Proc. Natl. Acad. Sci. U.S.A.">
        <title>Genome analysis of the smallest free-living eukaryote Ostreococcus tauri unveils many unique features.</title>
        <authorList>
            <person name="Derelle E."/>
            <person name="Ferraz C."/>
            <person name="Rombauts S."/>
            <person name="Rouze P."/>
            <person name="Worden A.Z."/>
            <person name="Robbens S."/>
            <person name="Partensky F."/>
            <person name="Degroeve S."/>
            <person name="Echeynie S."/>
            <person name="Cooke R."/>
            <person name="Saeys Y."/>
            <person name="Wuyts J."/>
            <person name="Jabbari K."/>
            <person name="Bowler C."/>
            <person name="Panaud O."/>
            <person name="Piegu B."/>
            <person name="Ball S.G."/>
            <person name="Ral J.-P."/>
            <person name="Bouget F.-Y."/>
            <person name="Piganeau G."/>
            <person name="De Baets B."/>
            <person name="Picard A."/>
            <person name="Delseny M."/>
            <person name="Demaille J."/>
            <person name="Van de Peer Y."/>
            <person name="Moreau H."/>
        </authorList>
    </citation>
    <scope>NUCLEOTIDE SEQUENCE [LARGE SCALE GENOMIC DNA]</scope>
    <source>
        <strain evidence="12">OTTH 0595 / CCAP 157/2 / RCC745</strain>
    </source>
</reference>
<name>A0A090LZ80_OSTTA</name>
<sequence>MSEVGDAGDPAVPEGYAVIREGAARALQRAETDDVFYNKPQVVNRDMSLAVIREFQRVRAEEHASGTSRREKRGKGSMCLTPKNDGLVRRLLDEEDVDAMFRTAEEHRAWVETIIATNAKSGEVDVETERPKKPLRDVTILEGMSATGLRALRYAQELEDVGCVVANDLDPTAAEAIERNKAYNVLCNPDKADAISRVIPHNEDVRMVCMKHEKMFDVVDLDPYGTPSILLDSAVTAVKEGGLLLVTATDMAVLCGNNSEVAWAKYQSYPLRAKYCHEAAVRILLAAVENAAIKHKRHIVPVLSETNEVFLYRKDLPMPITSISFAQERAPEERGFISACTWKSDDSVLIGANSNGVVRVFHV</sequence>
<dbReference type="InParanoid" id="A0A090LZ80"/>
<keyword evidence="6 9" id="KW-0694">RNA-binding</keyword>
<evidence type="ECO:0000256" key="3">
    <source>
        <dbReference type="ARBA" id="ARBA00022679"/>
    </source>
</evidence>
<dbReference type="Pfam" id="PF02005">
    <property type="entry name" value="TRM"/>
    <property type="match status" value="1"/>
</dbReference>
<proteinExistence type="inferred from homology"/>
<evidence type="ECO:0000256" key="9">
    <source>
        <dbReference type="PROSITE-ProRule" id="PRU00958"/>
    </source>
</evidence>
<evidence type="ECO:0000256" key="4">
    <source>
        <dbReference type="ARBA" id="ARBA00022691"/>
    </source>
</evidence>